<reference evidence="1" key="1">
    <citation type="submission" date="2022-02" db="EMBL/GenBank/DDBJ databases">
        <authorList>
            <person name="Henning P.M."/>
            <person name="McCubbin A.G."/>
            <person name="Shore J.S."/>
        </authorList>
    </citation>
    <scope>NUCLEOTIDE SEQUENCE</scope>
    <source>
        <strain evidence="1">F60SS</strain>
        <tissue evidence="1">Leaves</tissue>
    </source>
</reference>
<organism evidence="1 2">
    <name type="scientific">Turnera subulata</name>
    <dbReference type="NCBI Taxonomy" id="218843"/>
    <lineage>
        <taxon>Eukaryota</taxon>
        <taxon>Viridiplantae</taxon>
        <taxon>Streptophyta</taxon>
        <taxon>Embryophyta</taxon>
        <taxon>Tracheophyta</taxon>
        <taxon>Spermatophyta</taxon>
        <taxon>Magnoliopsida</taxon>
        <taxon>eudicotyledons</taxon>
        <taxon>Gunneridae</taxon>
        <taxon>Pentapetalae</taxon>
        <taxon>rosids</taxon>
        <taxon>fabids</taxon>
        <taxon>Malpighiales</taxon>
        <taxon>Passifloraceae</taxon>
        <taxon>Turnera</taxon>
    </lineage>
</organism>
<keyword evidence="2" id="KW-1185">Reference proteome</keyword>
<dbReference type="AlphaFoldDB" id="A0A9Q0GCH7"/>
<evidence type="ECO:0000313" key="2">
    <source>
        <dbReference type="Proteomes" id="UP001141552"/>
    </source>
</evidence>
<evidence type="ECO:0000313" key="1">
    <source>
        <dbReference type="EMBL" id="KAJ4847495.1"/>
    </source>
</evidence>
<dbReference type="Proteomes" id="UP001141552">
    <property type="component" value="Unassembled WGS sequence"/>
</dbReference>
<accession>A0A9Q0GCH7</accession>
<feature type="non-terminal residue" evidence="1">
    <location>
        <position position="1"/>
    </location>
</feature>
<protein>
    <submittedName>
        <fullName evidence="1">Uncharacterized protein</fullName>
    </submittedName>
</protein>
<name>A0A9Q0GCH7_9ROSI</name>
<comment type="caution">
    <text evidence="1">The sequence shown here is derived from an EMBL/GenBank/DDBJ whole genome shotgun (WGS) entry which is preliminary data.</text>
</comment>
<proteinExistence type="predicted"/>
<gene>
    <name evidence="1" type="ORF">Tsubulata_011388</name>
</gene>
<sequence length="158" mass="16619">VIYRPLPSLSIFSSFLPLSLPPSIIPSILVLFPFSTPPLCFIPHASSHLCPLLFLSHPLFSPSKHTSRAPPFPSSSFFFITTETATATSEPLDHLPPPLGSSFLCRDPLCSAVATAVVVSRLPSANHDTASSAAADTSPSSFLIHSSSPLLLPESAGA</sequence>
<reference evidence="1" key="2">
    <citation type="journal article" date="2023" name="Plants (Basel)">
        <title>Annotation of the Turnera subulata (Passifloraceae) Draft Genome Reveals the S-Locus Evolved after the Divergence of Turneroideae from Passifloroideae in a Stepwise Manner.</title>
        <authorList>
            <person name="Henning P.M."/>
            <person name="Roalson E.H."/>
            <person name="Mir W."/>
            <person name="McCubbin A.G."/>
            <person name="Shore J.S."/>
        </authorList>
    </citation>
    <scope>NUCLEOTIDE SEQUENCE</scope>
    <source>
        <strain evidence="1">F60SS</strain>
    </source>
</reference>
<dbReference type="EMBL" id="JAKUCV010001139">
    <property type="protein sequence ID" value="KAJ4847495.1"/>
    <property type="molecule type" value="Genomic_DNA"/>
</dbReference>